<dbReference type="EMBL" id="RBIL01000001">
    <property type="protein sequence ID" value="RKQ93463.1"/>
    <property type="molecule type" value="Genomic_DNA"/>
</dbReference>
<feature type="compositionally biased region" description="Basic and acidic residues" evidence="1">
    <location>
        <begin position="43"/>
        <end position="55"/>
    </location>
</feature>
<sequence>MNDLIATLAAEDPARAVTPSAAEAARMDETLRRLLADASPAAADDRRLGPADDPRLGAAGAPPAGAAADPRLGAAGTPRTGAADGRSRRRAAAPRPSRAPRRRAWALVPVALGTLALSLGVAVPGGKTPAVIAPQPASAATVLAELRGKAATATVPNGRYAYQKQLAYVSHMRGSTGTGGRFVVVLPHELEQWVDADGNAVGKEVIHEDQATFPTPEDEAAYERLGEGPPPYQSGPYRIRDFKVAGLTVPEVAQLPTDPTALRSALERGQLALLPATAQLLASPIASAQLKAALFSVLKSLPGARLVPSAQDLQGRAGVGVEFEDDAWRTLFLFDPDTGALLGTRSIGKQEVPGRTISDWWLVVDATRTDTAPKTAR</sequence>
<organism evidence="2 3">
    <name type="scientific">Solirubrobacter pauli</name>
    <dbReference type="NCBI Taxonomy" id="166793"/>
    <lineage>
        <taxon>Bacteria</taxon>
        <taxon>Bacillati</taxon>
        <taxon>Actinomycetota</taxon>
        <taxon>Thermoleophilia</taxon>
        <taxon>Solirubrobacterales</taxon>
        <taxon>Solirubrobacteraceae</taxon>
        <taxon>Solirubrobacter</taxon>
    </lineage>
</organism>
<proteinExistence type="predicted"/>
<dbReference type="Proteomes" id="UP000278962">
    <property type="component" value="Unassembled WGS sequence"/>
</dbReference>
<name>A0A660LHR4_9ACTN</name>
<gene>
    <name evidence="2" type="ORF">C8N24_3330</name>
</gene>
<accession>A0A660LHR4</accession>
<comment type="caution">
    <text evidence="2">The sequence shown here is derived from an EMBL/GenBank/DDBJ whole genome shotgun (WGS) entry which is preliminary data.</text>
</comment>
<keyword evidence="3" id="KW-1185">Reference proteome</keyword>
<protein>
    <recommendedName>
        <fullName evidence="4">CU044_5270 family protein</fullName>
    </recommendedName>
</protein>
<evidence type="ECO:0008006" key="4">
    <source>
        <dbReference type="Google" id="ProtNLM"/>
    </source>
</evidence>
<feature type="compositionally biased region" description="Basic residues" evidence="1">
    <location>
        <begin position="87"/>
        <end position="100"/>
    </location>
</feature>
<reference evidence="2 3" key="1">
    <citation type="submission" date="2018-10" db="EMBL/GenBank/DDBJ databases">
        <title>Genomic Encyclopedia of Archaeal and Bacterial Type Strains, Phase II (KMG-II): from individual species to whole genera.</title>
        <authorList>
            <person name="Goeker M."/>
        </authorList>
    </citation>
    <scope>NUCLEOTIDE SEQUENCE [LARGE SCALE GENOMIC DNA]</scope>
    <source>
        <strain evidence="2 3">DSM 14954</strain>
    </source>
</reference>
<evidence type="ECO:0000256" key="1">
    <source>
        <dbReference type="SAM" id="MobiDB-lite"/>
    </source>
</evidence>
<feature type="region of interest" description="Disordered" evidence="1">
    <location>
        <begin position="36"/>
        <end position="100"/>
    </location>
</feature>
<dbReference type="InterPro" id="IPR047789">
    <property type="entry name" value="CU044_5270-like"/>
</dbReference>
<feature type="compositionally biased region" description="Low complexity" evidence="1">
    <location>
        <begin position="56"/>
        <end position="76"/>
    </location>
</feature>
<evidence type="ECO:0000313" key="3">
    <source>
        <dbReference type="Proteomes" id="UP000278962"/>
    </source>
</evidence>
<dbReference type="AlphaFoldDB" id="A0A660LHR4"/>
<dbReference type="RefSeq" id="WP_121251608.1">
    <property type="nucleotide sequence ID" value="NZ_RBIL01000001.1"/>
</dbReference>
<dbReference type="NCBIfam" id="NF038083">
    <property type="entry name" value="CU044_5270_fam"/>
    <property type="match status" value="1"/>
</dbReference>
<evidence type="ECO:0000313" key="2">
    <source>
        <dbReference type="EMBL" id="RKQ93463.1"/>
    </source>
</evidence>
<dbReference type="OrthoDB" id="3612087at2"/>